<feature type="binding site" evidence="8 10">
    <location>
        <position position="251"/>
    </location>
    <ligand>
        <name>FMN</name>
        <dbReference type="ChEBI" id="CHEBI:58210"/>
    </ligand>
</feature>
<evidence type="ECO:0000256" key="4">
    <source>
        <dbReference type="ARBA" id="ARBA00022643"/>
    </source>
</evidence>
<comment type="caution">
    <text evidence="12">The sequence shown here is derived from an EMBL/GenBank/DDBJ whole genome shotgun (WGS) entry which is preliminary data.</text>
</comment>
<comment type="similarity">
    <text evidence="7 8">Belongs to the FMN-dependent alpha-hydroxy acid dehydrogenase family.</text>
</comment>
<evidence type="ECO:0000256" key="1">
    <source>
        <dbReference type="ARBA" id="ARBA00001917"/>
    </source>
</evidence>
<name>A0A3D9UV66_9GAMM</name>
<dbReference type="NCBIfam" id="NF008398">
    <property type="entry name" value="PRK11197.1"/>
    <property type="match status" value="1"/>
</dbReference>
<accession>A0A3D9UV66</accession>
<feature type="binding site" evidence="8 10">
    <location>
        <position position="106"/>
    </location>
    <ligand>
        <name>FMN</name>
        <dbReference type="ChEBI" id="CHEBI:58210"/>
    </ligand>
</feature>
<comment type="function">
    <text evidence="8">Catalyzes the conversion of L-lactate to pyruvate. Is coupled to the respiratory chain.</text>
</comment>
<feature type="active site" description="Proton acceptor" evidence="8 9">
    <location>
        <position position="275"/>
    </location>
</feature>
<comment type="cofactor">
    <cofactor evidence="1 8">
        <name>FMN</name>
        <dbReference type="ChEBI" id="CHEBI:58210"/>
    </cofactor>
</comment>
<dbReference type="HAMAP" id="MF_01559">
    <property type="entry name" value="L_lact_dehydr"/>
    <property type="match status" value="1"/>
</dbReference>
<dbReference type="InterPro" id="IPR013785">
    <property type="entry name" value="Aldolase_TIM"/>
</dbReference>
<dbReference type="InterPro" id="IPR020920">
    <property type="entry name" value="LldD"/>
</dbReference>
<evidence type="ECO:0000256" key="7">
    <source>
        <dbReference type="ARBA" id="ARBA00024042"/>
    </source>
</evidence>
<gene>
    <name evidence="8" type="primary">lldD</name>
    <name evidence="12" type="ORF">BDD26_3597</name>
</gene>
<dbReference type="NCBIfam" id="NF033901">
    <property type="entry name" value="L_lactate_LldD"/>
    <property type="match status" value="1"/>
</dbReference>
<reference evidence="12 13" key="1">
    <citation type="submission" date="2018-08" db="EMBL/GenBank/DDBJ databases">
        <title>Genomic Encyclopedia of Archaeal and Bacterial Type Strains, Phase II (KMG-II): from individual species to whole genera.</title>
        <authorList>
            <person name="Goeker M."/>
        </authorList>
    </citation>
    <scope>NUCLEOTIDE SEQUENCE [LARGE SCALE GENOMIC DNA]</scope>
    <source>
        <strain evidence="12 13">DSM 17905</strain>
    </source>
</reference>
<dbReference type="EMBL" id="QTUB01000001">
    <property type="protein sequence ID" value="REF28651.1"/>
    <property type="molecule type" value="Genomic_DNA"/>
</dbReference>
<feature type="binding site" evidence="10">
    <location>
        <position position="24"/>
    </location>
    <ligand>
        <name>glyoxylate</name>
        <dbReference type="ChEBI" id="CHEBI:36655"/>
    </ligand>
</feature>
<dbReference type="PANTHER" id="PTHR10578:SF85">
    <property type="entry name" value="L-LACTATE DEHYDROGENASE"/>
    <property type="match status" value="1"/>
</dbReference>
<dbReference type="InterPro" id="IPR008259">
    <property type="entry name" value="FMN_hydac_DH_AS"/>
</dbReference>
<evidence type="ECO:0000256" key="6">
    <source>
        <dbReference type="ARBA" id="ARBA00023136"/>
    </source>
</evidence>
<feature type="binding site" evidence="10">
    <location>
        <position position="273"/>
    </location>
    <ligand>
        <name>FMN</name>
        <dbReference type="ChEBI" id="CHEBI:58210"/>
    </ligand>
</feature>
<comment type="catalytic activity">
    <reaction evidence="8">
        <text>(S)-lactate + A = pyruvate + AH2</text>
        <dbReference type="Rhea" id="RHEA:45816"/>
        <dbReference type="ChEBI" id="CHEBI:13193"/>
        <dbReference type="ChEBI" id="CHEBI:15361"/>
        <dbReference type="ChEBI" id="CHEBI:16651"/>
        <dbReference type="ChEBI" id="CHEBI:17499"/>
    </reaction>
</comment>
<dbReference type="CDD" id="cd02809">
    <property type="entry name" value="alpha_hydroxyacid_oxid_FMN"/>
    <property type="match status" value="1"/>
</dbReference>
<keyword evidence="3 8" id="KW-0285">Flavoprotein</keyword>
<dbReference type="PROSITE" id="PS00557">
    <property type="entry name" value="FMN_HYDROXY_ACID_DH_1"/>
    <property type="match status" value="1"/>
</dbReference>
<dbReference type="Proteomes" id="UP000256294">
    <property type="component" value="Unassembled WGS sequence"/>
</dbReference>
<comment type="subcellular location">
    <subcellularLocation>
        <location evidence="8">Cell membrane</location>
        <topology evidence="8">Peripheral membrane protein</topology>
    </subcellularLocation>
</comment>
<dbReference type="PANTHER" id="PTHR10578">
    <property type="entry name" value="S -2-HYDROXY-ACID OXIDASE-RELATED"/>
    <property type="match status" value="1"/>
</dbReference>
<dbReference type="Gene3D" id="3.20.20.70">
    <property type="entry name" value="Aldolase class I"/>
    <property type="match status" value="1"/>
</dbReference>
<evidence type="ECO:0000256" key="2">
    <source>
        <dbReference type="ARBA" id="ARBA00022475"/>
    </source>
</evidence>
<dbReference type="RefSeq" id="WP_038267056.1">
    <property type="nucleotide sequence ID" value="NZ_QTUB01000001.1"/>
</dbReference>
<proteinExistence type="inferred from homology"/>
<feature type="binding site" evidence="8">
    <location>
        <position position="164"/>
    </location>
    <ligand>
        <name>substrate</name>
    </ligand>
</feature>
<dbReference type="PROSITE" id="PS51349">
    <property type="entry name" value="FMN_HYDROXY_ACID_DH_2"/>
    <property type="match status" value="1"/>
</dbReference>
<feature type="binding site" evidence="8">
    <location>
        <position position="24"/>
    </location>
    <ligand>
        <name>substrate</name>
    </ligand>
</feature>
<keyword evidence="5 8" id="KW-0560">Oxidoreductase</keyword>
<evidence type="ECO:0000256" key="10">
    <source>
        <dbReference type="PIRSR" id="PIRSR000138-2"/>
    </source>
</evidence>
<feature type="binding site" evidence="10">
    <location>
        <begin position="77"/>
        <end position="79"/>
    </location>
    <ligand>
        <name>FMN</name>
        <dbReference type="ChEBI" id="CHEBI:58210"/>
    </ligand>
</feature>
<dbReference type="GO" id="GO:0009060">
    <property type="term" value="P:aerobic respiration"/>
    <property type="evidence" value="ECO:0007669"/>
    <property type="project" value="TreeGrafter"/>
</dbReference>
<dbReference type="SUPFAM" id="SSF51395">
    <property type="entry name" value="FMN-linked oxidoreductases"/>
    <property type="match status" value="1"/>
</dbReference>
<feature type="domain" description="FMN hydroxy acid dehydrogenase" evidence="11">
    <location>
        <begin position="1"/>
        <end position="378"/>
    </location>
</feature>
<feature type="binding site" evidence="8">
    <location>
        <begin position="306"/>
        <end position="330"/>
    </location>
    <ligand>
        <name>FMN</name>
        <dbReference type="ChEBI" id="CHEBI:58210"/>
    </ligand>
</feature>
<evidence type="ECO:0000256" key="5">
    <source>
        <dbReference type="ARBA" id="ARBA00023002"/>
    </source>
</evidence>
<feature type="binding site" evidence="10">
    <location>
        <begin position="306"/>
        <end position="310"/>
    </location>
    <ligand>
        <name>FMN</name>
        <dbReference type="ChEBI" id="CHEBI:58210"/>
    </ligand>
</feature>
<dbReference type="Pfam" id="PF01070">
    <property type="entry name" value="FMN_dh"/>
    <property type="match status" value="1"/>
</dbReference>
<feature type="binding site" evidence="8">
    <location>
        <position position="129"/>
    </location>
    <ligand>
        <name>substrate</name>
    </ligand>
</feature>
<feature type="binding site" evidence="10">
    <location>
        <begin position="329"/>
        <end position="330"/>
    </location>
    <ligand>
        <name>FMN</name>
        <dbReference type="ChEBI" id="CHEBI:58210"/>
    </ligand>
</feature>
<dbReference type="GO" id="GO:0010181">
    <property type="term" value="F:FMN binding"/>
    <property type="evidence" value="ECO:0007669"/>
    <property type="project" value="InterPro"/>
</dbReference>
<dbReference type="PIRSF" id="PIRSF000138">
    <property type="entry name" value="Al-hdrx_acd_dh"/>
    <property type="match status" value="1"/>
</dbReference>
<keyword evidence="6 8" id="KW-0472">Membrane</keyword>
<evidence type="ECO:0000256" key="9">
    <source>
        <dbReference type="PIRSR" id="PIRSR000138-1"/>
    </source>
</evidence>
<feature type="binding site" evidence="8 10">
    <location>
        <position position="127"/>
    </location>
    <ligand>
        <name>FMN</name>
        <dbReference type="ChEBI" id="CHEBI:58210"/>
    </ligand>
</feature>
<evidence type="ECO:0000313" key="12">
    <source>
        <dbReference type="EMBL" id="REF28651.1"/>
    </source>
</evidence>
<dbReference type="EC" id="1.1.-.-" evidence="8"/>
<feature type="binding site" evidence="10">
    <location>
        <position position="278"/>
    </location>
    <ligand>
        <name>glyoxylate</name>
        <dbReference type="ChEBI" id="CHEBI:36655"/>
    </ligand>
</feature>
<evidence type="ECO:0000256" key="3">
    <source>
        <dbReference type="ARBA" id="ARBA00022630"/>
    </source>
</evidence>
<protein>
    <recommendedName>
        <fullName evidence="8">L-lactate dehydrogenase</fullName>
        <ecNumber evidence="8">1.1.-.-</ecNumber>
    </recommendedName>
</protein>
<feature type="binding site" evidence="8 10">
    <location>
        <position position="155"/>
    </location>
    <ligand>
        <name>FMN</name>
        <dbReference type="ChEBI" id="CHEBI:58210"/>
    </ligand>
</feature>
<keyword evidence="2 8" id="KW-1003">Cell membrane</keyword>
<dbReference type="InterPro" id="IPR000262">
    <property type="entry name" value="FMN-dep_DH"/>
</dbReference>
<feature type="binding site" evidence="10">
    <location>
        <position position="164"/>
    </location>
    <ligand>
        <name>glyoxylate</name>
        <dbReference type="ChEBI" id="CHEBI:36655"/>
    </ligand>
</feature>
<evidence type="ECO:0000313" key="13">
    <source>
        <dbReference type="Proteomes" id="UP000256294"/>
    </source>
</evidence>
<feature type="binding site" evidence="10">
    <location>
        <position position="129"/>
    </location>
    <ligand>
        <name>glyoxylate</name>
        <dbReference type="ChEBI" id="CHEBI:36655"/>
    </ligand>
</feature>
<dbReference type="AlphaFoldDB" id="A0A3D9UV66"/>
<dbReference type="FunFam" id="3.20.20.70:FF:000029">
    <property type="entry name" value="L-lactate dehydrogenase"/>
    <property type="match status" value="1"/>
</dbReference>
<evidence type="ECO:0000256" key="8">
    <source>
        <dbReference type="HAMAP-Rule" id="MF_01559"/>
    </source>
</evidence>
<organism evidence="12 13">
    <name type="scientific">Xenorhabdus cabanillasii</name>
    <dbReference type="NCBI Taxonomy" id="351673"/>
    <lineage>
        <taxon>Bacteria</taxon>
        <taxon>Pseudomonadati</taxon>
        <taxon>Pseudomonadota</taxon>
        <taxon>Gammaproteobacteria</taxon>
        <taxon>Enterobacterales</taxon>
        <taxon>Morganellaceae</taxon>
        <taxon>Xenorhabdus</taxon>
    </lineage>
</organism>
<sequence>MIISASTDYRAAAQAKLPPFLFHYIDGGAYAEHTLKRNTEDLSHIELRQRVLKDMSELNLETSLFGEKMTMPVALAPVGLSGMYARRGEVKAARAAAKKGIPFTLSTLSVCPIEEVASATERPIWFQLYVLKDRGFMRNVLERAEAAGVKNLVFTVDMPVPGARYRDAHSGMSGPNASIRRFLQVITHPQWAWDVGLMGKPHDLGNISKYRGIPTKLGDYIGWLGSNFDPSISWKDLEWIRDFWKGPMIIKGILDPDDAKDAVRFGADGIVVSNHGGRQLDGVLSTARALPAIADAVKNDITILTDSGIRTGLDVVRMIALGADSVLLGRAFAYALAAAGEAGVSDLLDLIDKEMRVAMTLTGAKSIAEINSDLLVDN</sequence>
<feature type="binding site" evidence="8">
    <location>
        <position position="278"/>
    </location>
    <ligand>
        <name>substrate</name>
    </ligand>
</feature>
<dbReference type="GO" id="GO:0005886">
    <property type="term" value="C:plasma membrane"/>
    <property type="evidence" value="ECO:0007669"/>
    <property type="project" value="UniProtKB-SubCell"/>
</dbReference>
<evidence type="ECO:0000259" key="11">
    <source>
        <dbReference type="PROSITE" id="PS51349"/>
    </source>
</evidence>
<dbReference type="InterPro" id="IPR037396">
    <property type="entry name" value="FMN_HAD"/>
</dbReference>
<feature type="binding site" evidence="10">
    <location>
        <position position="275"/>
    </location>
    <ligand>
        <name>glyoxylate</name>
        <dbReference type="ChEBI" id="CHEBI:36655"/>
    </ligand>
</feature>
<keyword evidence="13" id="KW-1185">Reference proteome</keyword>
<keyword evidence="4 8" id="KW-0288">FMN</keyword>
<dbReference type="GO" id="GO:0004459">
    <property type="term" value="F:L-lactate dehydrogenase (NAD+) activity"/>
    <property type="evidence" value="ECO:0007669"/>
    <property type="project" value="UniProtKB-UniRule"/>
</dbReference>
<dbReference type="InterPro" id="IPR012133">
    <property type="entry name" value="Alpha-hydoxy_acid_DH_FMN"/>
</dbReference>
<dbReference type="GO" id="GO:0006089">
    <property type="term" value="P:lactate metabolic process"/>
    <property type="evidence" value="ECO:0007669"/>
    <property type="project" value="UniProtKB-UniRule"/>
</dbReference>